<dbReference type="GO" id="GO:0042393">
    <property type="term" value="F:histone binding"/>
    <property type="evidence" value="ECO:0007669"/>
    <property type="project" value="TreeGrafter"/>
</dbReference>
<comment type="similarity">
    <text evidence="1">Belongs to the SBNO family.</text>
</comment>
<dbReference type="Gene3D" id="3.40.50.300">
    <property type="entry name" value="P-loop containing nucleotide triphosphate hydrolases"/>
    <property type="match status" value="1"/>
</dbReference>
<dbReference type="InterPro" id="IPR027417">
    <property type="entry name" value="P-loop_NTPase"/>
</dbReference>
<dbReference type="GO" id="GO:0006355">
    <property type="term" value="P:regulation of DNA-templated transcription"/>
    <property type="evidence" value="ECO:0007669"/>
    <property type="project" value="InterPro"/>
</dbReference>
<feature type="domain" description="Strawberry notch helicase C" evidence="2">
    <location>
        <begin position="592"/>
        <end position="835"/>
    </location>
</feature>
<keyword evidence="4" id="KW-0347">Helicase</keyword>
<evidence type="ECO:0000259" key="2">
    <source>
        <dbReference type="Pfam" id="PF13871"/>
    </source>
</evidence>
<dbReference type="PANTHER" id="PTHR12706:SF30">
    <property type="entry name" value="PROTEIN STRAWBERRY NOTCH-RELATED"/>
    <property type="match status" value="1"/>
</dbReference>
<feature type="domain" description="Strawberry notch AAA" evidence="3">
    <location>
        <begin position="100"/>
        <end position="391"/>
    </location>
</feature>
<comment type="caution">
    <text evidence="4">The sequence shown here is derived from an EMBL/GenBank/DDBJ whole genome shotgun (WGS) entry which is preliminary data.</text>
</comment>
<protein>
    <submittedName>
        <fullName evidence="4">Helicase</fullName>
    </submittedName>
</protein>
<name>A0A504J8D7_9FLAO</name>
<evidence type="ECO:0000313" key="4">
    <source>
        <dbReference type="EMBL" id="TPN87156.1"/>
    </source>
</evidence>
<keyword evidence="4" id="KW-0378">Hydrolase</keyword>
<keyword evidence="5" id="KW-1185">Reference proteome</keyword>
<dbReference type="RefSeq" id="WP_140591452.1">
    <property type="nucleotide sequence ID" value="NZ_VFWZ01000002.1"/>
</dbReference>
<reference evidence="4 5" key="1">
    <citation type="submission" date="2019-06" db="EMBL/GenBank/DDBJ databases">
        <authorList>
            <person name="Meng X."/>
        </authorList>
    </citation>
    <scope>NUCLEOTIDE SEQUENCE [LARGE SCALE GENOMIC DNA]</scope>
    <source>
        <strain evidence="4 5">M625</strain>
    </source>
</reference>
<accession>A0A504J8D7</accession>
<dbReference type="EMBL" id="VFWZ01000002">
    <property type="protein sequence ID" value="TPN87156.1"/>
    <property type="molecule type" value="Genomic_DNA"/>
</dbReference>
<dbReference type="OrthoDB" id="9815272at2"/>
<dbReference type="GO" id="GO:0031490">
    <property type="term" value="F:chromatin DNA binding"/>
    <property type="evidence" value="ECO:0007669"/>
    <property type="project" value="TreeGrafter"/>
</dbReference>
<evidence type="ECO:0000256" key="1">
    <source>
        <dbReference type="ARBA" id="ARBA00006992"/>
    </source>
</evidence>
<evidence type="ECO:0000313" key="5">
    <source>
        <dbReference type="Proteomes" id="UP000315540"/>
    </source>
</evidence>
<sequence length="1426" mass="162292">MENIELQVEQDGFAQDAAQVAKLAADQTALVPYVPKSNASFKMDTLIPRNMAFEVQKALNRIVKEKGNIDNYVRNELKYISTATLWKAFAAEQVDAVALYLKQFERQQGIIIGDQTGIGKGRQAAAVIRHAIMQGYLPVFFTKSPSLFTDMYRDLKAIGFEDIQPFIVNSSSDSGAKIKDADGNVIFTPLSGKAQEELLTTSKTLATESLESIEWHKRIGKKLPNPETTPTVTIYENIDYLPSGYDMVFTTYSQIQSASYYKRAWIESICESGIVGSKRYKKVVFILDESHSAGGFDSIIGNWMRRVLPKTHSCCFLSATFAKYPEVMPFYGKKTAISETGLKDGAFVTAMRSGGLALQEIVASNLAESGQLIRRQRSSEGIKVEYITLDEEPSRSKNRASVNRIIKLMNEVVRFEEEYVAPILGLIHADAKAQGERMGDKPRGLGVKQAPYFSRVFNIVDQMLFALKVEEVAKKTLSLLREDKKVVIAFKSTMGAFLKDLNLSSGDVLPKEELDFVRTLIKGLDSIFFYSYTDIDGKKSRQRIAIEELSKKGQEEYTRIKKAMLLESSGLSISPIDQLVQLIENEKKPSNLGGHDDEYFKVAEVTGRNQKVRYNGDDVVVSSFRSDSEKSFRLFNSGEYDVLLINQSGSTGQSAHASEDFADQRQRSMVIHQFELDINIEVQKRGRINRTGQVNLPEYYYITSDIPTERRLMTMLKAKLKSLDANTTGSQNTNDDTLKSADFLNKYGDKVAWQWITENPEMMQKLGHPTYHRMTDSKTGRKYYERNDGKEGAIRQLTGRAGLLLVEEQDNLYDVLLERYDHQIKLEKQQGTYDLETEFLPLDAEIKKRYLFKQGNGGNTPFGKDTVREVSIVNNLKRPLTKQDVENRITKALDGRKPEQVRAELTNDINEKFPLLIEERREKRMAVIGKLREELNDLPDIGSGKDDDENEKIANDRERLHELIEEKLSAVNEYLQKLEYIKKQIVKYVGYFDIGEVLKIPYLNPTKEPSWGIFLGISLGTSAKNPYTYGNIQLRFAVADSRRLISYSLQPEEHAYISLIYTQSKDISEEEHKQIPIEWNELIKKASSKREQRHILTENIVAASGAIGGENKLVKYNTKTGVIKNGILMDKEFGKDGVNKALLPMSEAFNIINGLSTDEFFSDQKDQLRFKRIGENYLQVYIHKGENYKMAIDPKLRELIRKAEGQTDDELPDFVQNGGEMTGVLHLNNLKPFLKQLDTYGLQFLGKAKELEDWEIENQKDWDRNTKESEGKYLYELGRPYGQGSNPITGFKEYKEPGDTKYTFGTVSYNRPLSDKEKYNYSLIPIFKNVVIPYRAWKQAISSTPVGKEFENIVEEASKQALYEAKDTLGFFITNNPHEDGNPEFVFGRYNEEELGRTAYEDMIEEINAIDEVLDQLRLYHSLQTA</sequence>
<evidence type="ECO:0000259" key="3">
    <source>
        <dbReference type="Pfam" id="PF13872"/>
    </source>
</evidence>
<dbReference type="Pfam" id="PF13871">
    <property type="entry name" value="Helicase_C_4"/>
    <property type="match status" value="1"/>
</dbReference>
<dbReference type="InterPro" id="IPR026937">
    <property type="entry name" value="SBNO_Helicase_C_dom"/>
</dbReference>
<proteinExistence type="inferred from homology"/>
<dbReference type="InterPro" id="IPR039187">
    <property type="entry name" value="SNO_AAA"/>
</dbReference>
<dbReference type="PANTHER" id="PTHR12706">
    <property type="entry name" value="STRAWBERRY NOTCH-RELATED"/>
    <property type="match status" value="1"/>
</dbReference>
<gene>
    <name evidence="4" type="ORF">FHK87_06080</name>
</gene>
<organism evidence="4 5">
    <name type="scientific">Aquimarina algicola</name>
    <dbReference type="NCBI Taxonomy" id="2589995"/>
    <lineage>
        <taxon>Bacteria</taxon>
        <taxon>Pseudomonadati</taxon>
        <taxon>Bacteroidota</taxon>
        <taxon>Flavobacteriia</taxon>
        <taxon>Flavobacteriales</taxon>
        <taxon>Flavobacteriaceae</taxon>
        <taxon>Aquimarina</taxon>
    </lineage>
</organism>
<keyword evidence="4" id="KW-0547">Nucleotide-binding</keyword>
<dbReference type="GO" id="GO:0004386">
    <property type="term" value="F:helicase activity"/>
    <property type="evidence" value="ECO:0007669"/>
    <property type="project" value="UniProtKB-KW"/>
</dbReference>
<dbReference type="InterPro" id="IPR026741">
    <property type="entry name" value="SNO"/>
</dbReference>
<dbReference type="Pfam" id="PF13872">
    <property type="entry name" value="AAA_34"/>
    <property type="match status" value="1"/>
</dbReference>
<dbReference type="Proteomes" id="UP000315540">
    <property type="component" value="Unassembled WGS sequence"/>
</dbReference>
<keyword evidence="4" id="KW-0067">ATP-binding</keyword>
<dbReference type="SUPFAM" id="SSF52540">
    <property type="entry name" value="P-loop containing nucleoside triphosphate hydrolases"/>
    <property type="match status" value="2"/>
</dbReference>